<keyword evidence="2" id="KW-1185">Reference proteome</keyword>
<name>A0AAP2D8X0_9BACT</name>
<proteinExistence type="predicted"/>
<accession>A0AAP2D8X0</accession>
<dbReference type="AlphaFoldDB" id="A0AAP2D8X0"/>
<dbReference type="EMBL" id="JAHESC010000014">
    <property type="protein sequence ID" value="MBT1687122.1"/>
    <property type="molecule type" value="Genomic_DNA"/>
</dbReference>
<protein>
    <recommendedName>
        <fullName evidence="3">KTSC domain-containing protein</fullName>
    </recommendedName>
</protein>
<dbReference type="Proteomes" id="UP001319180">
    <property type="component" value="Unassembled WGS sequence"/>
</dbReference>
<comment type="caution">
    <text evidence="1">The sequence shown here is derived from an EMBL/GenBank/DDBJ whole genome shotgun (WGS) entry which is preliminary data.</text>
</comment>
<gene>
    <name evidence="1" type="ORF">KK078_11160</name>
</gene>
<evidence type="ECO:0000313" key="1">
    <source>
        <dbReference type="EMBL" id="MBT1687122.1"/>
    </source>
</evidence>
<sequence>MDRYKNLQGNSGITSYSIERDSIIVAFKGGHTYKYNHAITGKEHVQNMKTLAREGRGLSTYISRYVKDLYAEQVS</sequence>
<reference evidence="1 2" key="1">
    <citation type="submission" date="2021-05" db="EMBL/GenBank/DDBJ databases">
        <title>A Polyphasic approach of four new species of the genus Ohtaekwangia: Ohtaekwangia histidinii sp. nov., Ohtaekwangia cretensis sp. nov., Ohtaekwangia indiensis sp. nov., Ohtaekwangia reichenbachii sp. nov. from diverse environment.</title>
        <authorList>
            <person name="Octaviana S."/>
        </authorList>
    </citation>
    <scope>NUCLEOTIDE SEQUENCE [LARGE SCALE GENOMIC DNA]</scope>
    <source>
        <strain evidence="1 2">PWU37</strain>
    </source>
</reference>
<evidence type="ECO:0000313" key="2">
    <source>
        <dbReference type="Proteomes" id="UP001319180"/>
    </source>
</evidence>
<evidence type="ECO:0008006" key="3">
    <source>
        <dbReference type="Google" id="ProtNLM"/>
    </source>
</evidence>
<organism evidence="1 2">
    <name type="scientific">Dawidia soli</name>
    <dbReference type="NCBI Taxonomy" id="2782352"/>
    <lineage>
        <taxon>Bacteria</taxon>
        <taxon>Pseudomonadati</taxon>
        <taxon>Bacteroidota</taxon>
        <taxon>Cytophagia</taxon>
        <taxon>Cytophagales</taxon>
        <taxon>Chryseotaleaceae</taxon>
        <taxon>Dawidia</taxon>
    </lineage>
</organism>